<dbReference type="PROSITE" id="PS51160">
    <property type="entry name" value="ACYLPHOSPHATASE_3"/>
    <property type="match status" value="1"/>
</dbReference>
<evidence type="ECO:0000313" key="9">
    <source>
        <dbReference type="Proteomes" id="UP001168167"/>
    </source>
</evidence>
<dbReference type="Proteomes" id="UP001168167">
    <property type="component" value="Unassembled WGS sequence"/>
</dbReference>
<dbReference type="EC" id="3.6.1.7" evidence="2 5"/>
<evidence type="ECO:0000313" key="8">
    <source>
        <dbReference type="EMBL" id="MDM5147863.1"/>
    </source>
</evidence>
<comment type="caution">
    <text evidence="8">The sequence shown here is derived from an EMBL/GenBank/DDBJ whole genome shotgun (WGS) entry which is preliminary data.</text>
</comment>
<proteinExistence type="inferred from homology"/>
<evidence type="ECO:0000259" key="7">
    <source>
        <dbReference type="PROSITE" id="PS51160"/>
    </source>
</evidence>
<dbReference type="EMBL" id="JANQAO010000003">
    <property type="protein sequence ID" value="MDM5147863.1"/>
    <property type="molecule type" value="Genomic_DNA"/>
</dbReference>
<reference evidence="8" key="2">
    <citation type="journal article" date="2023" name="Microbiome">
        <title>Synthase-selected sorting approach identifies a beta-lactone synthase in a nudibranch symbiotic bacterium.</title>
        <authorList>
            <person name="Dzunkova M."/>
            <person name="La Clair J.J."/>
            <person name="Tyml T."/>
            <person name="Doud D."/>
            <person name="Schulz F."/>
            <person name="Piquer-Esteban S."/>
            <person name="Porcel Sanchis D."/>
            <person name="Osborn A."/>
            <person name="Robinson D."/>
            <person name="Louie K.B."/>
            <person name="Bowen B.P."/>
            <person name="Bowers R.M."/>
            <person name="Lee J."/>
            <person name="Arnau V."/>
            <person name="Diaz-Villanueva W."/>
            <person name="Stepanauskas R."/>
            <person name="Gosliner T."/>
            <person name="Date S.V."/>
            <person name="Northen T.R."/>
            <person name="Cheng J.F."/>
            <person name="Burkart M.D."/>
            <person name="Woyke T."/>
        </authorList>
    </citation>
    <scope>NUCLEOTIDE SEQUENCE</scope>
    <source>
        <strain evidence="8">Df01</strain>
    </source>
</reference>
<dbReference type="InterPro" id="IPR020456">
    <property type="entry name" value="Acylphosphatase"/>
</dbReference>
<dbReference type="Pfam" id="PF00708">
    <property type="entry name" value="Acylphosphatase"/>
    <property type="match status" value="1"/>
</dbReference>
<dbReference type="InterPro" id="IPR036046">
    <property type="entry name" value="Acylphosphatase-like_dom_sf"/>
</dbReference>
<evidence type="ECO:0000256" key="1">
    <source>
        <dbReference type="ARBA" id="ARBA00005614"/>
    </source>
</evidence>
<sequence>MKKSIGQETEQILTTKYRLTGSVQNVGFRYFLAQKAKQLSVCGWGKNENDGSLIVLFSGEREAVRKMLECAQNGPPSAVVSNFVELIVEDGDIPNENNFEQR</sequence>
<evidence type="ECO:0000256" key="6">
    <source>
        <dbReference type="RuleBase" id="RU004168"/>
    </source>
</evidence>
<protein>
    <recommendedName>
        <fullName evidence="3 5">acylphosphatase</fullName>
        <ecNumber evidence="2 5">3.6.1.7</ecNumber>
    </recommendedName>
</protein>
<dbReference type="InterPro" id="IPR001792">
    <property type="entry name" value="Acylphosphatase-like_dom"/>
</dbReference>
<dbReference type="PANTHER" id="PTHR47268">
    <property type="entry name" value="ACYLPHOSPHATASE"/>
    <property type="match status" value="1"/>
</dbReference>
<feature type="active site" evidence="5">
    <location>
        <position position="29"/>
    </location>
</feature>
<evidence type="ECO:0000256" key="2">
    <source>
        <dbReference type="ARBA" id="ARBA00012150"/>
    </source>
</evidence>
<evidence type="ECO:0000256" key="3">
    <source>
        <dbReference type="ARBA" id="ARBA00015991"/>
    </source>
</evidence>
<comment type="similarity">
    <text evidence="1 6">Belongs to the acylphosphatase family.</text>
</comment>
<gene>
    <name evidence="8" type="ORF">NQX30_05710</name>
</gene>
<feature type="active site" evidence="5">
    <location>
        <position position="47"/>
    </location>
</feature>
<evidence type="ECO:0000256" key="5">
    <source>
        <dbReference type="PROSITE-ProRule" id="PRU00520"/>
    </source>
</evidence>
<keyword evidence="9" id="KW-1185">Reference proteome</keyword>
<reference evidence="8" key="1">
    <citation type="submission" date="2022-08" db="EMBL/GenBank/DDBJ databases">
        <authorList>
            <person name="Dzunkova M."/>
            <person name="La Clair J."/>
            <person name="Tyml T."/>
            <person name="Doud D."/>
            <person name="Schulz F."/>
            <person name="Piquer S."/>
            <person name="Porcel Sanchis D."/>
            <person name="Osborn A."/>
            <person name="Robinson D."/>
            <person name="Louie K.B."/>
            <person name="Bowen B.P."/>
            <person name="Bowers R."/>
            <person name="Lee J."/>
            <person name="Arnau Llombart V."/>
            <person name="Diaz Villanueva W."/>
            <person name="Gosliner T."/>
            <person name="Northen T."/>
            <person name="Cheng J.-F."/>
            <person name="Burkart M.D."/>
            <person name="Woyke T."/>
        </authorList>
    </citation>
    <scope>NUCLEOTIDE SEQUENCE</scope>
    <source>
        <strain evidence="8">Df01</strain>
    </source>
</reference>
<feature type="domain" description="Acylphosphatase-like" evidence="7">
    <location>
        <begin position="14"/>
        <end position="102"/>
    </location>
</feature>
<accession>A0ABT7QMB9</accession>
<evidence type="ECO:0000256" key="4">
    <source>
        <dbReference type="ARBA" id="ARBA00047645"/>
    </source>
</evidence>
<organism evidence="8 9">
    <name type="scientific">Candidatus Doriopsillibacter californiensis</name>
    <dbReference type="NCBI Taxonomy" id="2970740"/>
    <lineage>
        <taxon>Bacteria</taxon>
        <taxon>Pseudomonadati</taxon>
        <taxon>Pseudomonadota</taxon>
        <taxon>Gammaproteobacteria</taxon>
        <taxon>Candidatus Tethybacterales</taxon>
        <taxon>Candidatus Persebacteraceae</taxon>
        <taxon>Candidatus Doriopsillibacter</taxon>
    </lineage>
</organism>
<dbReference type="SUPFAM" id="SSF54975">
    <property type="entry name" value="Acylphosphatase/BLUF domain-like"/>
    <property type="match status" value="1"/>
</dbReference>
<keyword evidence="5" id="KW-0378">Hydrolase</keyword>
<dbReference type="PANTHER" id="PTHR47268:SF4">
    <property type="entry name" value="ACYLPHOSPHATASE"/>
    <property type="match status" value="1"/>
</dbReference>
<dbReference type="Gene3D" id="3.30.70.100">
    <property type="match status" value="1"/>
</dbReference>
<comment type="catalytic activity">
    <reaction evidence="4 5">
        <text>an acyl phosphate + H2O = a carboxylate + phosphate + H(+)</text>
        <dbReference type="Rhea" id="RHEA:14965"/>
        <dbReference type="ChEBI" id="CHEBI:15377"/>
        <dbReference type="ChEBI" id="CHEBI:15378"/>
        <dbReference type="ChEBI" id="CHEBI:29067"/>
        <dbReference type="ChEBI" id="CHEBI:43474"/>
        <dbReference type="ChEBI" id="CHEBI:59918"/>
        <dbReference type="EC" id="3.6.1.7"/>
    </reaction>
</comment>
<name>A0ABT7QMB9_9GAMM</name>